<accession>A0A232EKD3</accession>
<protein>
    <submittedName>
        <fullName evidence="1">Uncharacterized protein</fullName>
    </submittedName>
</protein>
<reference evidence="1 2" key="1">
    <citation type="journal article" date="2017" name="Curr. Biol.">
        <title>The Evolution of Venom by Co-option of Single-Copy Genes.</title>
        <authorList>
            <person name="Martinson E.O."/>
            <person name="Mrinalini"/>
            <person name="Kelkar Y.D."/>
            <person name="Chang C.H."/>
            <person name="Werren J.H."/>
        </authorList>
    </citation>
    <scope>NUCLEOTIDE SEQUENCE [LARGE SCALE GENOMIC DNA]</scope>
    <source>
        <strain evidence="1 2">Alberta</strain>
        <tissue evidence="1">Whole body</tissue>
    </source>
</reference>
<dbReference type="AlphaFoldDB" id="A0A232EKD3"/>
<organism evidence="1 2">
    <name type="scientific">Trichomalopsis sarcophagae</name>
    <dbReference type="NCBI Taxonomy" id="543379"/>
    <lineage>
        <taxon>Eukaryota</taxon>
        <taxon>Metazoa</taxon>
        <taxon>Ecdysozoa</taxon>
        <taxon>Arthropoda</taxon>
        <taxon>Hexapoda</taxon>
        <taxon>Insecta</taxon>
        <taxon>Pterygota</taxon>
        <taxon>Neoptera</taxon>
        <taxon>Endopterygota</taxon>
        <taxon>Hymenoptera</taxon>
        <taxon>Apocrita</taxon>
        <taxon>Proctotrupomorpha</taxon>
        <taxon>Chalcidoidea</taxon>
        <taxon>Pteromalidae</taxon>
        <taxon>Pteromalinae</taxon>
        <taxon>Trichomalopsis</taxon>
    </lineage>
</organism>
<dbReference type="EMBL" id="NNAY01003810">
    <property type="protein sequence ID" value="OXU18824.1"/>
    <property type="molecule type" value="Genomic_DNA"/>
</dbReference>
<proteinExistence type="predicted"/>
<evidence type="ECO:0000313" key="1">
    <source>
        <dbReference type="EMBL" id="OXU18824.1"/>
    </source>
</evidence>
<sequence>MEKQVSVSKSLTTVKIILHIFYLLSRFPHFILNTSNISTRVTSYDCFEGYEFKARSSANNNSPLATSNSTDVESSCDVDIVASALVEKYPRWWLAVEVGQYKCRGLYDTGASSSVLGPTRISLAASLNRRIRPHVGPGGATAIDGPYVPIIGSVKLR</sequence>
<gene>
    <name evidence="1" type="ORF">TSAR_012441</name>
</gene>
<keyword evidence="2" id="KW-1185">Reference proteome</keyword>
<comment type="caution">
    <text evidence="1">The sequence shown here is derived from an EMBL/GenBank/DDBJ whole genome shotgun (WGS) entry which is preliminary data.</text>
</comment>
<dbReference type="Proteomes" id="UP000215335">
    <property type="component" value="Unassembled WGS sequence"/>
</dbReference>
<name>A0A232EKD3_9HYME</name>
<evidence type="ECO:0000313" key="2">
    <source>
        <dbReference type="Proteomes" id="UP000215335"/>
    </source>
</evidence>